<evidence type="ECO:0000313" key="1">
    <source>
        <dbReference type="EMBL" id="SBS91607.1"/>
    </source>
</evidence>
<reference evidence="2" key="1">
    <citation type="submission" date="2016-05" db="EMBL/GenBank/DDBJ databases">
        <authorList>
            <person name="Naeem Raeece"/>
        </authorList>
    </citation>
    <scope>NUCLEOTIDE SEQUENCE [LARGE SCALE GENOMIC DNA]</scope>
</reference>
<name>A0A1A8WF73_PLAOA</name>
<proteinExistence type="predicted"/>
<protein>
    <submittedName>
        <fullName evidence="1">PIR Superfamily Protein</fullName>
    </submittedName>
</protein>
<sequence>MSKFKQNYNFFDNFDNYEKLVDIPSELNGIDNNNSICVKEFYDKMKEKHIGFFSDYLFEEQVHNMNNYNIENMNILFNLYSIKSRINMLGDTETTTEGS</sequence>
<organism evidence="1 2">
    <name type="scientific">Plasmodium ovale curtisi</name>
    <dbReference type="NCBI Taxonomy" id="864141"/>
    <lineage>
        <taxon>Eukaryota</taxon>
        <taxon>Sar</taxon>
        <taxon>Alveolata</taxon>
        <taxon>Apicomplexa</taxon>
        <taxon>Aconoidasida</taxon>
        <taxon>Haemosporida</taxon>
        <taxon>Plasmodiidae</taxon>
        <taxon>Plasmodium</taxon>
        <taxon>Plasmodium (Plasmodium)</taxon>
    </lineage>
</organism>
<dbReference type="Proteomes" id="UP000078560">
    <property type="component" value="Unassembled WGS sequence"/>
</dbReference>
<gene>
    <name evidence="1" type="ORF">POVCU2_0068760</name>
</gene>
<dbReference type="EMBL" id="FLQU01001132">
    <property type="protein sequence ID" value="SBS91607.1"/>
    <property type="molecule type" value="Genomic_DNA"/>
</dbReference>
<evidence type="ECO:0000313" key="2">
    <source>
        <dbReference type="Proteomes" id="UP000078560"/>
    </source>
</evidence>
<dbReference type="AlphaFoldDB" id="A0A1A8WF73"/>
<accession>A0A1A8WF73</accession>